<comment type="caution">
    <text evidence="1">The sequence shown here is derived from an EMBL/GenBank/DDBJ whole genome shotgun (WGS) entry which is preliminary data.</text>
</comment>
<evidence type="ECO:0008006" key="3">
    <source>
        <dbReference type="Google" id="ProtNLM"/>
    </source>
</evidence>
<dbReference type="Proteomes" id="UP001454036">
    <property type="component" value="Unassembled WGS sequence"/>
</dbReference>
<keyword evidence="2" id="KW-1185">Reference proteome</keyword>
<evidence type="ECO:0000313" key="1">
    <source>
        <dbReference type="EMBL" id="GAA0183760.1"/>
    </source>
</evidence>
<gene>
    <name evidence="1" type="ORF">LIER_31116</name>
</gene>
<accession>A0AAV3RS86</accession>
<dbReference type="AlphaFoldDB" id="A0AAV3RS86"/>
<proteinExistence type="predicted"/>
<reference evidence="1 2" key="1">
    <citation type="submission" date="2024-01" db="EMBL/GenBank/DDBJ databases">
        <title>The complete chloroplast genome sequence of Lithospermum erythrorhizon: insights into the phylogenetic relationship among Boraginaceae species and the maternal lineages of purple gromwells.</title>
        <authorList>
            <person name="Okada T."/>
            <person name="Watanabe K."/>
        </authorList>
    </citation>
    <scope>NUCLEOTIDE SEQUENCE [LARGE SCALE GENOMIC DNA]</scope>
</reference>
<protein>
    <recommendedName>
        <fullName evidence="3">Ubiquitin-like protease family profile domain-containing protein</fullName>
    </recommendedName>
</protein>
<evidence type="ECO:0000313" key="2">
    <source>
        <dbReference type="Proteomes" id="UP001454036"/>
    </source>
</evidence>
<sequence length="67" mass="7955">MGRNYPYQCESFNWYDADMPKQLDGSTCGVMVMMFLKEWNGSEIEMELFEAWTGNDREESLHQTTQF</sequence>
<organism evidence="1 2">
    <name type="scientific">Lithospermum erythrorhizon</name>
    <name type="common">Purple gromwell</name>
    <name type="synonym">Lithospermum officinale var. erythrorhizon</name>
    <dbReference type="NCBI Taxonomy" id="34254"/>
    <lineage>
        <taxon>Eukaryota</taxon>
        <taxon>Viridiplantae</taxon>
        <taxon>Streptophyta</taxon>
        <taxon>Embryophyta</taxon>
        <taxon>Tracheophyta</taxon>
        <taxon>Spermatophyta</taxon>
        <taxon>Magnoliopsida</taxon>
        <taxon>eudicotyledons</taxon>
        <taxon>Gunneridae</taxon>
        <taxon>Pentapetalae</taxon>
        <taxon>asterids</taxon>
        <taxon>lamiids</taxon>
        <taxon>Boraginales</taxon>
        <taxon>Boraginaceae</taxon>
        <taxon>Boraginoideae</taxon>
        <taxon>Lithospermeae</taxon>
        <taxon>Lithospermum</taxon>
    </lineage>
</organism>
<name>A0AAV3RS86_LITER</name>
<dbReference type="EMBL" id="BAABME010011434">
    <property type="protein sequence ID" value="GAA0183760.1"/>
    <property type="molecule type" value="Genomic_DNA"/>
</dbReference>